<feature type="compositionally biased region" description="Low complexity" evidence="1">
    <location>
        <begin position="115"/>
        <end position="145"/>
    </location>
</feature>
<gene>
    <name evidence="4" type="ORF">H9911_01765</name>
</gene>
<feature type="domain" description="PepSY" evidence="3">
    <location>
        <begin position="30"/>
        <end position="89"/>
    </location>
</feature>
<sequence length="214" mass="22230">MKKKVIAGLAAVLAVGMFTGCAAFGGRDIGRDAALEAALGDAGVNESDTTRLKVSEDHDDGRKTYEVRFDADGKEYDYEIAAADGKILSADVEVLDNGTSGQGSVDQGAGGQGAGAQDSSAPGDAGNAAGQDQQTQNGAGNGAGSANVAVTMEQAISIALERVPGATEKDVKIELDYDDGVYKYEGDIIHEQREYDFEIDANTGTILEWSEERA</sequence>
<feature type="signal peptide" evidence="2">
    <location>
        <begin position="1"/>
        <end position="22"/>
    </location>
</feature>
<dbReference type="PROSITE" id="PS51257">
    <property type="entry name" value="PROKAR_LIPOPROTEIN"/>
    <property type="match status" value="1"/>
</dbReference>
<evidence type="ECO:0000256" key="2">
    <source>
        <dbReference type="SAM" id="SignalP"/>
    </source>
</evidence>
<feature type="region of interest" description="Disordered" evidence="1">
    <location>
        <begin position="98"/>
        <end position="145"/>
    </location>
</feature>
<dbReference type="InterPro" id="IPR025711">
    <property type="entry name" value="PepSY"/>
</dbReference>
<proteinExistence type="predicted"/>
<evidence type="ECO:0000259" key="3">
    <source>
        <dbReference type="Pfam" id="PF03413"/>
    </source>
</evidence>
<protein>
    <submittedName>
        <fullName evidence="4">PepSY domain-containing protein</fullName>
    </submittedName>
</protein>
<dbReference type="Pfam" id="PF03413">
    <property type="entry name" value="PepSY"/>
    <property type="match status" value="2"/>
</dbReference>
<comment type="caution">
    <text evidence="4">The sequence shown here is derived from an EMBL/GenBank/DDBJ whole genome shotgun (WGS) entry which is preliminary data.</text>
</comment>
<dbReference type="Gene3D" id="3.10.450.40">
    <property type="match status" value="2"/>
</dbReference>
<evidence type="ECO:0000313" key="4">
    <source>
        <dbReference type="EMBL" id="HJD33253.1"/>
    </source>
</evidence>
<feature type="domain" description="PepSY" evidence="3">
    <location>
        <begin position="150"/>
        <end position="208"/>
    </location>
</feature>
<name>A0A9D2U2F8_9FIRM</name>
<feature type="chain" id="PRO_5038997535" evidence="2">
    <location>
        <begin position="23"/>
        <end position="214"/>
    </location>
</feature>
<keyword evidence="2" id="KW-0732">Signal</keyword>
<organism evidence="4 5">
    <name type="scientific">Candidatus Mediterraneibacter tabaqchaliae</name>
    <dbReference type="NCBI Taxonomy" id="2838689"/>
    <lineage>
        <taxon>Bacteria</taxon>
        <taxon>Bacillati</taxon>
        <taxon>Bacillota</taxon>
        <taxon>Clostridia</taxon>
        <taxon>Lachnospirales</taxon>
        <taxon>Lachnospiraceae</taxon>
        <taxon>Mediterraneibacter</taxon>
    </lineage>
</organism>
<evidence type="ECO:0000313" key="5">
    <source>
        <dbReference type="Proteomes" id="UP000823897"/>
    </source>
</evidence>
<reference evidence="4" key="1">
    <citation type="journal article" date="2021" name="PeerJ">
        <title>Extensive microbial diversity within the chicken gut microbiome revealed by metagenomics and culture.</title>
        <authorList>
            <person name="Gilroy R."/>
            <person name="Ravi A."/>
            <person name="Getino M."/>
            <person name="Pursley I."/>
            <person name="Horton D.L."/>
            <person name="Alikhan N.F."/>
            <person name="Baker D."/>
            <person name="Gharbi K."/>
            <person name="Hall N."/>
            <person name="Watson M."/>
            <person name="Adriaenssens E.M."/>
            <person name="Foster-Nyarko E."/>
            <person name="Jarju S."/>
            <person name="Secka A."/>
            <person name="Antonio M."/>
            <person name="Oren A."/>
            <person name="Chaudhuri R.R."/>
            <person name="La Ragione R."/>
            <person name="Hildebrand F."/>
            <person name="Pallen M.J."/>
        </authorList>
    </citation>
    <scope>NUCLEOTIDE SEQUENCE</scope>
    <source>
        <strain evidence="4">ChiGjej3B3-11674</strain>
    </source>
</reference>
<dbReference type="Proteomes" id="UP000823897">
    <property type="component" value="Unassembled WGS sequence"/>
</dbReference>
<reference evidence="4" key="2">
    <citation type="submission" date="2021-04" db="EMBL/GenBank/DDBJ databases">
        <authorList>
            <person name="Gilroy R."/>
        </authorList>
    </citation>
    <scope>NUCLEOTIDE SEQUENCE</scope>
    <source>
        <strain evidence="4">ChiGjej3B3-11674</strain>
    </source>
</reference>
<dbReference type="AlphaFoldDB" id="A0A9D2U2F8"/>
<accession>A0A9D2U2F8</accession>
<evidence type="ECO:0000256" key="1">
    <source>
        <dbReference type="SAM" id="MobiDB-lite"/>
    </source>
</evidence>
<dbReference type="EMBL" id="DWUV01000038">
    <property type="protein sequence ID" value="HJD33253.1"/>
    <property type="molecule type" value="Genomic_DNA"/>
</dbReference>